<dbReference type="GO" id="GO:0051539">
    <property type="term" value="F:4 iron, 4 sulfur cluster binding"/>
    <property type="evidence" value="ECO:0007669"/>
    <property type="project" value="TreeGrafter"/>
</dbReference>
<dbReference type="NCBIfam" id="TIGR00049">
    <property type="entry name" value="iron-sulfur cluster assembly accessory protein"/>
    <property type="match status" value="1"/>
</dbReference>
<proteinExistence type="predicted"/>
<dbReference type="Pfam" id="PF01521">
    <property type="entry name" value="Fe-S_biosyn"/>
    <property type="match status" value="1"/>
</dbReference>
<name>A0A0E3WRX3_9EURY</name>
<dbReference type="HOGENOM" id="CLU_069054_5_3_2"/>
<reference evidence="2 3" key="1">
    <citation type="submission" date="2014-07" db="EMBL/GenBank/DDBJ databases">
        <title>Methanogenic archaea and the global carbon cycle.</title>
        <authorList>
            <person name="Henriksen J.R."/>
            <person name="Luke J."/>
            <person name="Reinhart S."/>
            <person name="Benedict M.N."/>
            <person name="Youngblut N.D."/>
            <person name="Metcalf M.E."/>
            <person name="Whitaker R.J."/>
            <person name="Metcalf W.W."/>
        </authorList>
    </citation>
    <scope>NUCLEOTIDE SEQUENCE [LARGE SCALE GENOMIC DNA]</scope>
    <source>
        <strain evidence="2 3">Z-7289</strain>
    </source>
</reference>
<dbReference type="InterPro" id="IPR000361">
    <property type="entry name" value="ATAP_core_dom"/>
</dbReference>
<organism evidence="2 3">
    <name type="scientific">Methanosarcina lacustris Z-7289</name>
    <dbReference type="NCBI Taxonomy" id="1434111"/>
    <lineage>
        <taxon>Archaea</taxon>
        <taxon>Methanobacteriati</taxon>
        <taxon>Methanobacteriota</taxon>
        <taxon>Stenosarchaea group</taxon>
        <taxon>Methanomicrobia</taxon>
        <taxon>Methanosarcinales</taxon>
        <taxon>Methanosarcinaceae</taxon>
        <taxon>Methanosarcina</taxon>
    </lineage>
</organism>
<dbReference type="EMBL" id="CP009515">
    <property type="protein sequence ID" value="AKB75835.1"/>
    <property type="molecule type" value="Genomic_DNA"/>
</dbReference>
<feature type="domain" description="Core" evidence="1">
    <location>
        <begin position="2"/>
        <end position="92"/>
    </location>
</feature>
<dbReference type="GO" id="GO:0005506">
    <property type="term" value="F:iron ion binding"/>
    <property type="evidence" value="ECO:0007669"/>
    <property type="project" value="TreeGrafter"/>
</dbReference>
<accession>A0A0E3WRX3</accession>
<dbReference type="STRING" id="1434111.MSLAZ_2574"/>
<dbReference type="GO" id="GO:0051537">
    <property type="term" value="F:2 iron, 2 sulfur cluster binding"/>
    <property type="evidence" value="ECO:0007669"/>
    <property type="project" value="TreeGrafter"/>
</dbReference>
<dbReference type="SUPFAM" id="SSF89360">
    <property type="entry name" value="HesB-like domain"/>
    <property type="match status" value="1"/>
</dbReference>
<protein>
    <submittedName>
        <fullName evidence="2">Putative iron binding protein from the HesB_IscA_SufA family</fullName>
    </submittedName>
</protein>
<evidence type="ECO:0000259" key="1">
    <source>
        <dbReference type="Pfam" id="PF01521"/>
    </source>
</evidence>
<dbReference type="Gene3D" id="2.60.300.12">
    <property type="entry name" value="HesB-like domain"/>
    <property type="match status" value="1"/>
</dbReference>
<dbReference type="Proteomes" id="UP000033072">
    <property type="component" value="Chromosome"/>
</dbReference>
<dbReference type="GO" id="GO:0016226">
    <property type="term" value="P:iron-sulfur cluster assembly"/>
    <property type="evidence" value="ECO:0007669"/>
    <property type="project" value="InterPro"/>
</dbReference>
<dbReference type="GeneID" id="24807416"/>
<evidence type="ECO:0000313" key="3">
    <source>
        <dbReference type="Proteomes" id="UP000033072"/>
    </source>
</evidence>
<dbReference type="InterPro" id="IPR016092">
    <property type="entry name" value="ATAP"/>
</dbReference>
<dbReference type="RefSeq" id="WP_048127659.1">
    <property type="nucleotide sequence ID" value="NZ_CP009515.1"/>
</dbReference>
<dbReference type="InterPro" id="IPR035903">
    <property type="entry name" value="HesB-like_dom_sf"/>
</dbReference>
<dbReference type="OrthoDB" id="52656at2157"/>
<sequence>MIEVTEKAAVELKTLLEQEGKPGLALRVFVAGVACSGVQYGLALDDEVKEDDVTVESNGIKLVMAKDIEKSFSEGNIDYVEDENGKGFMIRNLGAGGGCGTCGGGCH</sequence>
<keyword evidence="3" id="KW-1185">Reference proteome</keyword>
<dbReference type="PANTHER" id="PTHR43011:SF1">
    <property type="entry name" value="IRON-SULFUR CLUSTER ASSEMBLY 2 HOMOLOG, MITOCHONDRIAL"/>
    <property type="match status" value="1"/>
</dbReference>
<dbReference type="PANTHER" id="PTHR43011">
    <property type="entry name" value="IRON-SULFUR CLUSTER ASSEMBLY 2 HOMOLOG, MITOCHONDRIAL"/>
    <property type="match status" value="1"/>
</dbReference>
<dbReference type="AlphaFoldDB" id="A0A0E3WRX3"/>
<gene>
    <name evidence="2" type="ORF">MSLAZ_2574</name>
</gene>
<dbReference type="KEGG" id="mls:MSLAZ_2574"/>
<dbReference type="PATRIC" id="fig|1434111.4.peg.3412"/>
<evidence type="ECO:0000313" key="2">
    <source>
        <dbReference type="EMBL" id="AKB75835.1"/>
    </source>
</evidence>